<evidence type="ECO:0000256" key="2">
    <source>
        <dbReference type="ARBA" id="ARBA00022630"/>
    </source>
</evidence>
<keyword evidence="3" id="KW-0274">FAD</keyword>
<reference evidence="7" key="2">
    <citation type="submission" date="2023-05" db="EMBL/GenBank/DDBJ databases">
        <authorList>
            <consortium name="Lawrence Berkeley National Laboratory"/>
            <person name="Steindorff A."/>
            <person name="Hensen N."/>
            <person name="Bonometti L."/>
            <person name="Westerberg I."/>
            <person name="Brannstrom I.O."/>
            <person name="Guillou S."/>
            <person name="Cros-Aarteil S."/>
            <person name="Calhoun S."/>
            <person name="Haridas S."/>
            <person name="Kuo A."/>
            <person name="Mondo S."/>
            <person name="Pangilinan J."/>
            <person name="Riley R."/>
            <person name="Labutti K."/>
            <person name="Andreopoulos B."/>
            <person name="Lipzen A."/>
            <person name="Chen C."/>
            <person name="Yanf M."/>
            <person name="Daum C."/>
            <person name="Ng V."/>
            <person name="Clum A."/>
            <person name="Ohm R."/>
            <person name="Martin F."/>
            <person name="Silar P."/>
            <person name="Natvig D."/>
            <person name="Lalanne C."/>
            <person name="Gautier V."/>
            <person name="Ament-Velasquez S.L."/>
            <person name="Kruys A."/>
            <person name="Hutchinson M.I."/>
            <person name="Powell A.J."/>
            <person name="Barry K."/>
            <person name="Miller A.N."/>
            <person name="Grigoriev I.V."/>
            <person name="Debuchy R."/>
            <person name="Gladieux P."/>
            <person name="Thoren M.H."/>
            <person name="Johannesson H."/>
        </authorList>
    </citation>
    <scope>NUCLEOTIDE SEQUENCE</scope>
    <source>
        <strain evidence="7">CBS 508.74</strain>
    </source>
</reference>
<dbReference type="InterPro" id="IPR050493">
    <property type="entry name" value="FAD-dep_Monooxygenase_BioMet"/>
</dbReference>
<dbReference type="RefSeq" id="XP_064670599.1">
    <property type="nucleotide sequence ID" value="XM_064818435.1"/>
</dbReference>
<dbReference type="GeneID" id="89942562"/>
<evidence type="ECO:0000313" key="8">
    <source>
        <dbReference type="Proteomes" id="UP001302812"/>
    </source>
</evidence>
<comment type="similarity">
    <text evidence="1">Belongs to the paxM FAD-dependent monooxygenase family.</text>
</comment>
<keyword evidence="8" id="KW-1185">Reference proteome</keyword>
<dbReference type="Proteomes" id="UP001302812">
    <property type="component" value="Unassembled WGS sequence"/>
</dbReference>
<dbReference type="PRINTS" id="PR00420">
    <property type="entry name" value="RNGMNOXGNASE"/>
</dbReference>
<gene>
    <name evidence="7" type="ORF">N656DRAFT_824631</name>
</gene>
<dbReference type="GO" id="GO:0004497">
    <property type="term" value="F:monooxygenase activity"/>
    <property type="evidence" value="ECO:0007669"/>
    <property type="project" value="UniProtKB-KW"/>
</dbReference>
<dbReference type="GO" id="GO:0071949">
    <property type="term" value="F:FAD binding"/>
    <property type="evidence" value="ECO:0007669"/>
    <property type="project" value="InterPro"/>
</dbReference>
<organism evidence="7 8">
    <name type="scientific">Canariomyces notabilis</name>
    <dbReference type="NCBI Taxonomy" id="2074819"/>
    <lineage>
        <taxon>Eukaryota</taxon>
        <taxon>Fungi</taxon>
        <taxon>Dikarya</taxon>
        <taxon>Ascomycota</taxon>
        <taxon>Pezizomycotina</taxon>
        <taxon>Sordariomycetes</taxon>
        <taxon>Sordariomycetidae</taxon>
        <taxon>Sordariales</taxon>
        <taxon>Chaetomiaceae</taxon>
        <taxon>Canariomyces</taxon>
    </lineage>
</organism>
<dbReference type="InterPro" id="IPR002938">
    <property type="entry name" value="FAD-bd"/>
</dbReference>
<proteinExistence type="inferred from homology"/>
<reference evidence="7" key="1">
    <citation type="journal article" date="2023" name="Mol. Phylogenet. Evol.">
        <title>Genome-scale phylogeny and comparative genomics of the fungal order Sordariales.</title>
        <authorList>
            <person name="Hensen N."/>
            <person name="Bonometti L."/>
            <person name="Westerberg I."/>
            <person name="Brannstrom I.O."/>
            <person name="Guillou S."/>
            <person name="Cros-Aarteil S."/>
            <person name="Calhoun S."/>
            <person name="Haridas S."/>
            <person name="Kuo A."/>
            <person name="Mondo S."/>
            <person name="Pangilinan J."/>
            <person name="Riley R."/>
            <person name="LaButti K."/>
            <person name="Andreopoulos B."/>
            <person name="Lipzen A."/>
            <person name="Chen C."/>
            <person name="Yan M."/>
            <person name="Daum C."/>
            <person name="Ng V."/>
            <person name="Clum A."/>
            <person name="Steindorff A."/>
            <person name="Ohm R.A."/>
            <person name="Martin F."/>
            <person name="Silar P."/>
            <person name="Natvig D.O."/>
            <person name="Lalanne C."/>
            <person name="Gautier V."/>
            <person name="Ament-Velasquez S.L."/>
            <person name="Kruys A."/>
            <person name="Hutchinson M.I."/>
            <person name="Powell A.J."/>
            <person name="Barry K."/>
            <person name="Miller A.N."/>
            <person name="Grigoriev I.V."/>
            <person name="Debuchy R."/>
            <person name="Gladieux P."/>
            <person name="Hiltunen Thoren M."/>
            <person name="Johannesson H."/>
        </authorList>
    </citation>
    <scope>NUCLEOTIDE SEQUENCE</scope>
    <source>
        <strain evidence="7">CBS 508.74</strain>
    </source>
</reference>
<keyword evidence="5" id="KW-0503">Monooxygenase</keyword>
<dbReference type="InterPro" id="IPR036188">
    <property type="entry name" value="FAD/NAD-bd_sf"/>
</dbReference>
<dbReference type="Pfam" id="PF01494">
    <property type="entry name" value="FAD_binding_3"/>
    <property type="match status" value="1"/>
</dbReference>
<protein>
    <submittedName>
        <fullName evidence="7">Extracellular salicylate hydroxylase/monooxygenase</fullName>
    </submittedName>
</protein>
<evidence type="ECO:0000256" key="3">
    <source>
        <dbReference type="ARBA" id="ARBA00022827"/>
    </source>
</evidence>
<evidence type="ECO:0000256" key="1">
    <source>
        <dbReference type="ARBA" id="ARBA00007992"/>
    </source>
</evidence>
<keyword evidence="2" id="KW-0285">Flavoprotein</keyword>
<dbReference type="PANTHER" id="PTHR13789">
    <property type="entry name" value="MONOOXYGENASE"/>
    <property type="match status" value="1"/>
</dbReference>
<feature type="domain" description="FAD-binding" evidence="6">
    <location>
        <begin position="164"/>
        <end position="364"/>
    </location>
</feature>
<sequence>MKIIIIGGGISGLATYLYLRKHLPAPPSGGPAHIIHIYESHKPRANNTRIPTDAAHSFETLSTSTAIVGGGLGVSPNGMRVLRDLDPAIHAAVAAQGFPCEHFIFMGQNGWRLGMVKTSDEGSVKLEGGESEVCVSSTRHGLWACLMGAVPAGVMRYRKLSGVREGDGGRWRVVFEDGGEEECDLLIGADGVKSTVRQALFGDSAGELSPVYTGASGIGGVMNAPLPPRVADNKAMVFTFGRTGFFGYASASPASANALLWWSTFETDSLPSKTDLNLDEIKASMRERHGDWADPVIRDIVSKAEVDSIYPTWVLPDLPHWGEKGIVLVGDAAHALSPTTGQGASQALEDAQTLSLLLAEMLRRAYGDDSSGGDGGLDDGLRVGKERDAVAQTLKMFYEIRQPRVAKIAERGRKLDRGKRKMSVVEEYSMYCFLWLLNHVSSIGKYHSFCS</sequence>
<evidence type="ECO:0000256" key="4">
    <source>
        <dbReference type="ARBA" id="ARBA00023002"/>
    </source>
</evidence>
<dbReference type="Gene3D" id="3.50.50.60">
    <property type="entry name" value="FAD/NAD(P)-binding domain"/>
    <property type="match status" value="1"/>
</dbReference>
<dbReference type="PANTHER" id="PTHR13789:SF309">
    <property type="entry name" value="PUTATIVE (AFU_ORTHOLOGUE AFUA_6G14510)-RELATED"/>
    <property type="match status" value="1"/>
</dbReference>
<evidence type="ECO:0000313" key="7">
    <source>
        <dbReference type="EMBL" id="KAK4113029.1"/>
    </source>
</evidence>
<comment type="caution">
    <text evidence="7">The sequence shown here is derived from an EMBL/GenBank/DDBJ whole genome shotgun (WGS) entry which is preliminary data.</text>
</comment>
<keyword evidence="4" id="KW-0560">Oxidoreductase</keyword>
<evidence type="ECO:0000259" key="6">
    <source>
        <dbReference type="Pfam" id="PF01494"/>
    </source>
</evidence>
<name>A0AAN6TEN5_9PEZI</name>
<dbReference type="AlphaFoldDB" id="A0AAN6TEN5"/>
<dbReference type="EMBL" id="MU853340">
    <property type="protein sequence ID" value="KAK4113029.1"/>
    <property type="molecule type" value="Genomic_DNA"/>
</dbReference>
<dbReference type="SUPFAM" id="SSF51905">
    <property type="entry name" value="FAD/NAD(P)-binding domain"/>
    <property type="match status" value="1"/>
</dbReference>
<accession>A0AAN6TEN5</accession>
<evidence type="ECO:0000256" key="5">
    <source>
        <dbReference type="ARBA" id="ARBA00023033"/>
    </source>
</evidence>